<keyword evidence="2" id="KW-0472">Membrane</keyword>
<protein>
    <recommendedName>
        <fullName evidence="5">MFS transporter</fullName>
    </recommendedName>
</protein>
<keyword evidence="4" id="KW-1185">Reference proteome</keyword>
<gene>
    <name evidence="3" type="ORF">ACFPBZ_18105</name>
</gene>
<feature type="transmembrane region" description="Helical" evidence="2">
    <location>
        <begin position="93"/>
        <end position="114"/>
    </location>
</feature>
<evidence type="ECO:0000313" key="4">
    <source>
        <dbReference type="Proteomes" id="UP001595947"/>
    </source>
</evidence>
<feature type="transmembrane region" description="Helical" evidence="2">
    <location>
        <begin position="38"/>
        <end position="56"/>
    </location>
</feature>
<feature type="transmembrane region" description="Helical" evidence="2">
    <location>
        <begin position="68"/>
        <end position="87"/>
    </location>
</feature>
<proteinExistence type="predicted"/>
<keyword evidence="2" id="KW-1133">Transmembrane helix</keyword>
<evidence type="ECO:0000256" key="1">
    <source>
        <dbReference type="SAM" id="MobiDB-lite"/>
    </source>
</evidence>
<keyword evidence="2" id="KW-0812">Transmembrane</keyword>
<evidence type="ECO:0008006" key="5">
    <source>
        <dbReference type="Google" id="ProtNLM"/>
    </source>
</evidence>
<evidence type="ECO:0000313" key="3">
    <source>
        <dbReference type="EMBL" id="MFC5064141.1"/>
    </source>
</evidence>
<feature type="region of interest" description="Disordered" evidence="1">
    <location>
        <begin position="139"/>
        <end position="175"/>
    </location>
</feature>
<evidence type="ECO:0000256" key="2">
    <source>
        <dbReference type="SAM" id="Phobius"/>
    </source>
</evidence>
<comment type="caution">
    <text evidence="3">The sequence shown here is derived from an EMBL/GenBank/DDBJ whole genome shotgun (WGS) entry which is preliminary data.</text>
</comment>
<dbReference type="Proteomes" id="UP001595947">
    <property type="component" value="Unassembled WGS sequence"/>
</dbReference>
<name>A0ABV9YNF6_9PSEU</name>
<reference evidence="4" key="1">
    <citation type="journal article" date="2019" name="Int. J. Syst. Evol. Microbiol.">
        <title>The Global Catalogue of Microorganisms (GCM) 10K type strain sequencing project: providing services to taxonomists for standard genome sequencing and annotation.</title>
        <authorList>
            <consortium name="The Broad Institute Genomics Platform"/>
            <consortium name="The Broad Institute Genome Sequencing Center for Infectious Disease"/>
            <person name="Wu L."/>
            <person name="Ma J."/>
        </authorList>
    </citation>
    <scope>NUCLEOTIDE SEQUENCE [LARGE SCALE GENOMIC DNA]</scope>
    <source>
        <strain evidence="4">CGMCC 4.7093</strain>
    </source>
</reference>
<sequence>MRTTGHGTDIRVHRVPAAAALGAGLALAAHHSGGGARPSAVALALVAAVSAAVALLALRSGRAHRGPWVALTVLTLGQVGLEGVLAATDHHVVATALALAAHLAATAAAAVLLLGGARLVDDLREVADRVLPRRWWHRPTRAGRTPGAVPGRRREPRRTVRPATRPAPRGPPLAA</sequence>
<dbReference type="RefSeq" id="WP_378037490.1">
    <property type="nucleotide sequence ID" value="NZ_JBHSIV010000020.1"/>
</dbReference>
<dbReference type="EMBL" id="JBHSIV010000020">
    <property type="protein sequence ID" value="MFC5064141.1"/>
    <property type="molecule type" value="Genomic_DNA"/>
</dbReference>
<organism evidence="3 4">
    <name type="scientific">Actinomycetospora atypica</name>
    <dbReference type="NCBI Taxonomy" id="1290095"/>
    <lineage>
        <taxon>Bacteria</taxon>
        <taxon>Bacillati</taxon>
        <taxon>Actinomycetota</taxon>
        <taxon>Actinomycetes</taxon>
        <taxon>Pseudonocardiales</taxon>
        <taxon>Pseudonocardiaceae</taxon>
        <taxon>Actinomycetospora</taxon>
    </lineage>
</organism>
<accession>A0ABV9YNF6</accession>